<name>A0A540MG95_MALBA</name>
<sequence>MEGLKSLVIDNEVMPLLQEFQEFARHMDPNNGLQYCIVEHIQDVSFSYKFGPRWGCI</sequence>
<keyword evidence="2" id="KW-1185">Reference proteome</keyword>
<comment type="caution">
    <text evidence="1">The sequence shown here is derived from an EMBL/GenBank/DDBJ whole genome shotgun (WGS) entry which is preliminary data.</text>
</comment>
<gene>
    <name evidence="1" type="ORF">C1H46_016998</name>
</gene>
<proteinExistence type="predicted"/>
<organism evidence="1 2">
    <name type="scientific">Malus baccata</name>
    <name type="common">Siberian crab apple</name>
    <name type="synonym">Pyrus baccata</name>
    <dbReference type="NCBI Taxonomy" id="106549"/>
    <lineage>
        <taxon>Eukaryota</taxon>
        <taxon>Viridiplantae</taxon>
        <taxon>Streptophyta</taxon>
        <taxon>Embryophyta</taxon>
        <taxon>Tracheophyta</taxon>
        <taxon>Spermatophyta</taxon>
        <taxon>Magnoliopsida</taxon>
        <taxon>eudicotyledons</taxon>
        <taxon>Gunneridae</taxon>
        <taxon>Pentapetalae</taxon>
        <taxon>rosids</taxon>
        <taxon>fabids</taxon>
        <taxon>Rosales</taxon>
        <taxon>Rosaceae</taxon>
        <taxon>Amygdaloideae</taxon>
        <taxon>Maleae</taxon>
        <taxon>Malus</taxon>
    </lineage>
</organism>
<dbReference type="EMBL" id="VIEB01000273">
    <property type="protein sequence ID" value="TQD97419.1"/>
    <property type="molecule type" value="Genomic_DNA"/>
</dbReference>
<dbReference type="AlphaFoldDB" id="A0A540MG95"/>
<evidence type="ECO:0000313" key="2">
    <source>
        <dbReference type="Proteomes" id="UP000315295"/>
    </source>
</evidence>
<reference evidence="1 2" key="1">
    <citation type="journal article" date="2019" name="G3 (Bethesda)">
        <title>Sequencing of a Wild Apple (Malus baccata) Genome Unravels the Differences Between Cultivated and Wild Apple Species Regarding Disease Resistance and Cold Tolerance.</title>
        <authorList>
            <person name="Chen X."/>
        </authorList>
    </citation>
    <scope>NUCLEOTIDE SEQUENCE [LARGE SCALE GENOMIC DNA]</scope>
    <source>
        <strain evidence="2">cv. Shandingzi</strain>
        <tissue evidence="1">Leaves</tissue>
    </source>
</reference>
<evidence type="ECO:0000313" key="1">
    <source>
        <dbReference type="EMBL" id="TQD97419.1"/>
    </source>
</evidence>
<protein>
    <submittedName>
        <fullName evidence="1">Uncharacterized protein</fullName>
    </submittedName>
</protein>
<dbReference type="Proteomes" id="UP000315295">
    <property type="component" value="Unassembled WGS sequence"/>
</dbReference>
<accession>A0A540MG95</accession>